<comment type="caution">
    <text evidence="8">The sequence shown here is derived from an EMBL/GenBank/DDBJ whole genome shotgun (WGS) entry which is preliminary data.</text>
</comment>
<organism evidence="8 9">
    <name type="scientific">Anaeramoeba ignava</name>
    <name type="common">Anaerobic marine amoeba</name>
    <dbReference type="NCBI Taxonomy" id="1746090"/>
    <lineage>
        <taxon>Eukaryota</taxon>
        <taxon>Metamonada</taxon>
        <taxon>Anaeramoebidae</taxon>
        <taxon>Anaeramoeba</taxon>
    </lineage>
</organism>
<dbReference type="PANTHER" id="PTHR12911">
    <property type="entry name" value="SAD1/UNC-84-LIKE PROTEIN-RELATED"/>
    <property type="match status" value="1"/>
</dbReference>
<gene>
    <name evidence="8" type="ORF">M0811_04869</name>
</gene>
<comment type="subcellular location">
    <subcellularLocation>
        <location evidence="1">Membrane</location>
    </subcellularLocation>
</comment>
<proteinExistence type="predicted"/>
<sequence>MKKVTSPQYLFPSLILNTSIAIIGYQFSPTIRLPFNIFYVGQFLNKHTDKFIQDYLQCQLDYHPDLETVILPATRQMKTITMKEIGSTVSKLSSDYSNINEMLIFQNNTIKNELLHNYQADLVKNVFHQPKVEQFINSIIEYLYVYKNISKLWSQYSELESTRLLLKNLNPDSQLLNEEQRNEQLRLALEEVEKKIQENLAKEKRMILEPKKKMQELQKRVDGLSSLANQMKVLGDGVKQFKQMIDAFIEQITKELGELSISGQKVSVYDFQNQIQSKFEAYQAIITRQNEDLEKLTKEWEKLNGELKADLNLMEQVVIAVSDLFKILSPDELEDLRKFHETLQERFNILKDQLPPLIELNQEATDFFSQVIKELKNGETEKEKLSKAFERAQNLQSKVKGMVSLSQEQENLYNQAQQSAKNLKEVLKNFETTVQKQIGDLETRIENIMKGPSLEVLNTKIGDLSQKIQKMNELMKSQPNHPDLADNLQQLEKEYLDLSRNLDKYFEDDIKLIADNIQDVFEQKEKEQKEYMDNLRKELMDLIDDHFKVVPENLENWINQNPQEFEELIRSIWQDKNNDKLDKWARDKLSSQDQTLSESLEDIENRIFKEVLRQYREGPIGKTNFANEKLGAKIDQKRSKFTKFGSNEVATILQANNEPGDCFSFNGNEAEIAIQLPTKLALTHVSLRHIPFSFVSDHSTAPRAFNVYTLDKTSNEKDAKVNLGSFEFQFDNDSFPSVQAWDLNPKITTDKIFIQFISNYGNKDYTCVYNVGVFGDLIDPVQSQSDPEILM</sequence>
<evidence type="ECO:0000259" key="7">
    <source>
        <dbReference type="PROSITE" id="PS51469"/>
    </source>
</evidence>
<evidence type="ECO:0000313" key="8">
    <source>
        <dbReference type="EMBL" id="KAJ5078544.1"/>
    </source>
</evidence>
<dbReference type="PANTHER" id="PTHR12911:SF8">
    <property type="entry name" value="KLAROID PROTEIN-RELATED"/>
    <property type="match status" value="1"/>
</dbReference>
<dbReference type="InterPro" id="IPR012919">
    <property type="entry name" value="SUN_dom"/>
</dbReference>
<protein>
    <submittedName>
        <fullName evidence="8">Klaroid isoform a-related</fullName>
    </submittedName>
</protein>
<dbReference type="Gene3D" id="2.60.120.260">
    <property type="entry name" value="Galactose-binding domain-like"/>
    <property type="match status" value="1"/>
</dbReference>
<feature type="coiled-coil region" evidence="5">
    <location>
        <begin position="279"/>
        <end position="545"/>
    </location>
</feature>
<evidence type="ECO:0000313" key="9">
    <source>
        <dbReference type="Proteomes" id="UP001149090"/>
    </source>
</evidence>
<dbReference type="InterPro" id="IPR045119">
    <property type="entry name" value="SUN1-5"/>
</dbReference>
<keyword evidence="2 6" id="KW-0812">Transmembrane</keyword>
<dbReference type="PROSITE" id="PS51469">
    <property type="entry name" value="SUN"/>
    <property type="match status" value="1"/>
</dbReference>
<evidence type="ECO:0000256" key="4">
    <source>
        <dbReference type="ARBA" id="ARBA00023136"/>
    </source>
</evidence>
<dbReference type="EMBL" id="JAPDFW010000053">
    <property type="protein sequence ID" value="KAJ5078544.1"/>
    <property type="molecule type" value="Genomic_DNA"/>
</dbReference>
<keyword evidence="3 6" id="KW-1133">Transmembrane helix</keyword>
<dbReference type="AlphaFoldDB" id="A0A9Q0LU24"/>
<accession>A0A9Q0LU24</accession>
<evidence type="ECO:0000256" key="2">
    <source>
        <dbReference type="ARBA" id="ARBA00022692"/>
    </source>
</evidence>
<dbReference type="GO" id="GO:0043495">
    <property type="term" value="F:protein-membrane adaptor activity"/>
    <property type="evidence" value="ECO:0007669"/>
    <property type="project" value="TreeGrafter"/>
</dbReference>
<dbReference type="Proteomes" id="UP001149090">
    <property type="component" value="Unassembled WGS sequence"/>
</dbReference>
<evidence type="ECO:0000256" key="5">
    <source>
        <dbReference type="SAM" id="Coils"/>
    </source>
</evidence>
<feature type="transmembrane region" description="Helical" evidence="6">
    <location>
        <begin position="9"/>
        <end position="27"/>
    </location>
</feature>
<feature type="domain" description="SUN" evidence="7">
    <location>
        <begin position="589"/>
        <end position="778"/>
    </location>
</feature>
<dbReference type="GO" id="GO:0016020">
    <property type="term" value="C:membrane"/>
    <property type="evidence" value="ECO:0007669"/>
    <property type="project" value="UniProtKB-SubCell"/>
</dbReference>
<feature type="coiled-coil region" evidence="5">
    <location>
        <begin position="175"/>
        <end position="202"/>
    </location>
</feature>
<evidence type="ECO:0000256" key="3">
    <source>
        <dbReference type="ARBA" id="ARBA00022989"/>
    </source>
</evidence>
<keyword evidence="4 6" id="KW-0472">Membrane</keyword>
<evidence type="ECO:0000256" key="1">
    <source>
        <dbReference type="ARBA" id="ARBA00004370"/>
    </source>
</evidence>
<keyword evidence="9" id="KW-1185">Reference proteome</keyword>
<keyword evidence="5" id="KW-0175">Coiled coil</keyword>
<reference evidence="8" key="1">
    <citation type="submission" date="2022-10" db="EMBL/GenBank/DDBJ databases">
        <title>Novel sulphate-reducing endosymbionts in the free-living metamonad Anaeramoeba.</title>
        <authorList>
            <person name="Jerlstrom-Hultqvist J."/>
            <person name="Cepicka I."/>
            <person name="Gallot-Lavallee L."/>
            <person name="Salas-Leiva D."/>
            <person name="Curtis B.A."/>
            <person name="Zahonova K."/>
            <person name="Pipaliya S."/>
            <person name="Dacks J."/>
            <person name="Roger A.J."/>
        </authorList>
    </citation>
    <scope>NUCLEOTIDE SEQUENCE</scope>
    <source>
        <strain evidence="8">BMAN</strain>
    </source>
</reference>
<evidence type="ECO:0000256" key="6">
    <source>
        <dbReference type="SAM" id="Phobius"/>
    </source>
</evidence>
<dbReference type="Pfam" id="PF07738">
    <property type="entry name" value="Sad1_UNC"/>
    <property type="match status" value="1"/>
</dbReference>
<name>A0A9Q0LU24_ANAIG</name>
<dbReference type="OrthoDB" id="342281at2759"/>
<dbReference type="GO" id="GO:0005635">
    <property type="term" value="C:nuclear envelope"/>
    <property type="evidence" value="ECO:0007669"/>
    <property type="project" value="UniProtKB-ARBA"/>
</dbReference>